<dbReference type="Pfam" id="PF17906">
    <property type="entry name" value="HTH_48"/>
    <property type="match status" value="1"/>
</dbReference>
<dbReference type="InterPro" id="IPR041426">
    <property type="entry name" value="Mos1_HTH"/>
</dbReference>
<evidence type="ECO:0000259" key="1">
    <source>
        <dbReference type="Pfam" id="PF17906"/>
    </source>
</evidence>
<feature type="domain" description="Mos1 transposase HTH" evidence="1">
    <location>
        <begin position="17"/>
        <end position="55"/>
    </location>
</feature>
<dbReference type="EMBL" id="HACA01005772">
    <property type="protein sequence ID" value="CDW23133.1"/>
    <property type="molecule type" value="Transcribed_RNA"/>
</dbReference>
<dbReference type="Gene3D" id="1.10.10.1450">
    <property type="match status" value="1"/>
</dbReference>
<dbReference type="AlphaFoldDB" id="A0A0K2TAU1"/>
<feature type="non-terminal residue" evidence="2">
    <location>
        <position position="1"/>
    </location>
</feature>
<proteinExistence type="predicted"/>
<sequence length="108" mass="12573">ANCALQRSKIEVKKDKILQYHYDQGEKAAKKKGAIYGSNTVSNATAKRWFQRFRSSNMDVENIDKIVEIVELDQHVITYFIVQELKISQKTVFYLNRIILFSCLILSK</sequence>
<protein>
    <submittedName>
        <fullName evidence="2">Histonelysine Nmethyltransferase SETMARlike [Ceratitis capitata]</fullName>
    </submittedName>
</protein>
<keyword evidence="2" id="KW-0489">Methyltransferase</keyword>
<keyword evidence="2" id="KW-0808">Transferase</keyword>
<reference evidence="2" key="1">
    <citation type="submission" date="2014-05" db="EMBL/GenBank/DDBJ databases">
        <authorList>
            <person name="Chronopoulou M."/>
        </authorList>
    </citation>
    <scope>NUCLEOTIDE SEQUENCE</scope>
    <source>
        <tissue evidence="2">Whole organism</tissue>
    </source>
</reference>
<evidence type="ECO:0000313" key="2">
    <source>
        <dbReference type="EMBL" id="CDW23133.1"/>
    </source>
</evidence>
<dbReference type="GO" id="GO:0008168">
    <property type="term" value="F:methyltransferase activity"/>
    <property type="evidence" value="ECO:0007669"/>
    <property type="project" value="UniProtKB-KW"/>
</dbReference>
<accession>A0A0K2TAU1</accession>
<dbReference type="GO" id="GO:0032259">
    <property type="term" value="P:methylation"/>
    <property type="evidence" value="ECO:0007669"/>
    <property type="project" value="UniProtKB-KW"/>
</dbReference>
<name>A0A0K2TAU1_LEPSM</name>
<organism evidence="2">
    <name type="scientific">Lepeophtheirus salmonis</name>
    <name type="common">Salmon louse</name>
    <name type="synonym">Caligus salmonis</name>
    <dbReference type="NCBI Taxonomy" id="72036"/>
    <lineage>
        <taxon>Eukaryota</taxon>
        <taxon>Metazoa</taxon>
        <taxon>Ecdysozoa</taxon>
        <taxon>Arthropoda</taxon>
        <taxon>Crustacea</taxon>
        <taxon>Multicrustacea</taxon>
        <taxon>Hexanauplia</taxon>
        <taxon>Copepoda</taxon>
        <taxon>Siphonostomatoida</taxon>
        <taxon>Caligidae</taxon>
        <taxon>Lepeophtheirus</taxon>
    </lineage>
</organism>